<evidence type="ECO:0000313" key="2">
    <source>
        <dbReference type="Proteomes" id="UP000087171"/>
    </source>
</evidence>
<dbReference type="STRING" id="3827.A0A1S3EDM2"/>
<dbReference type="InterPro" id="IPR000742">
    <property type="entry name" value="EGF"/>
</dbReference>
<dbReference type="Proteomes" id="UP000087171">
    <property type="component" value="Chromosome Ca6"/>
</dbReference>
<keyword evidence="2" id="KW-1185">Reference proteome</keyword>
<reference evidence="2" key="1">
    <citation type="journal article" date="2013" name="Nat. Biotechnol.">
        <title>Draft genome sequence of chickpea (Cicer arietinum) provides a resource for trait improvement.</title>
        <authorList>
            <person name="Varshney R.K."/>
            <person name="Song C."/>
            <person name="Saxena R.K."/>
            <person name="Azam S."/>
            <person name="Yu S."/>
            <person name="Sharpe A.G."/>
            <person name="Cannon S."/>
            <person name="Baek J."/>
            <person name="Rosen B.D."/>
            <person name="Tar'an B."/>
            <person name="Millan T."/>
            <person name="Zhang X."/>
            <person name="Ramsay L.D."/>
            <person name="Iwata A."/>
            <person name="Wang Y."/>
            <person name="Nelson W."/>
            <person name="Farmer A.D."/>
            <person name="Gaur P.M."/>
            <person name="Soderlund C."/>
            <person name="Penmetsa R.V."/>
            <person name="Xu C."/>
            <person name="Bharti A.K."/>
            <person name="He W."/>
            <person name="Winter P."/>
            <person name="Zhao S."/>
            <person name="Hane J.K."/>
            <person name="Carrasquilla-Garcia N."/>
            <person name="Condie J.A."/>
            <person name="Upadhyaya H.D."/>
            <person name="Luo M.C."/>
            <person name="Thudi M."/>
            <person name="Gowda C.L."/>
            <person name="Singh N.P."/>
            <person name="Lichtenzveig J."/>
            <person name="Gali K.K."/>
            <person name="Rubio J."/>
            <person name="Nadarajan N."/>
            <person name="Dolezel J."/>
            <person name="Bansal K.C."/>
            <person name="Xu X."/>
            <person name="Edwards D."/>
            <person name="Zhang G."/>
            <person name="Kahl G."/>
            <person name="Gil J."/>
            <person name="Singh K.B."/>
            <person name="Datta S.K."/>
            <person name="Jackson S.A."/>
            <person name="Wang J."/>
            <person name="Cook D.R."/>
        </authorList>
    </citation>
    <scope>NUCLEOTIDE SEQUENCE [LARGE SCALE GENOMIC DNA]</scope>
    <source>
        <strain evidence="2">cv. CDC Frontier</strain>
    </source>
</reference>
<proteinExistence type="predicted"/>
<dbReference type="KEGG" id="cam:105852417"/>
<dbReference type="SMART" id="SM00181">
    <property type="entry name" value="EGF"/>
    <property type="match status" value="2"/>
</dbReference>
<feature type="domain" description="EGF-like" evidence="1">
    <location>
        <begin position="116"/>
        <end position="155"/>
    </location>
</feature>
<dbReference type="PANTHER" id="PTHR33881">
    <property type="entry name" value="NEUROGENIC LOCUS NOTCH-LIKE PROTEIN"/>
    <property type="match status" value="1"/>
</dbReference>
<dbReference type="PANTHER" id="PTHR33881:SF17">
    <property type="entry name" value="EGF-LIKE DOMAIN-CONTAINING PROTEIN"/>
    <property type="match status" value="1"/>
</dbReference>
<organism evidence="2 3">
    <name type="scientific">Cicer arietinum</name>
    <name type="common">Chickpea</name>
    <name type="synonym">Garbanzo</name>
    <dbReference type="NCBI Taxonomy" id="3827"/>
    <lineage>
        <taxon>Eukaryota</taxon>
        <taxon>Viridiplantae</taxon>
        <taxon>Streptophyta</taxon>
        <taxon>Embryophyta</taxon>
        <taxon>Tracheophyta</taxon>
        <taxon>Spermatophyta</taxon>
        <taxon>Magnoliopsida</taxon>
        <taxon>eudicotyledons</taxon>
        <taxon>Gunneridae</taxon>
        <taxon>Pentapetalae</taxon>
        <taxon>rosids</taxon>
        <taxon>fabids</taxon>
        <taxon>Fabales</taxon>
        <taxon>Fabaceae</taxon>
        <taxon>Papilionoideae</taxon>
        <taxon>50 kb inversion clade</taxon>
        <taxon>NPAAA clade</taxon>
        <taxon>Hologalegina</taxon>
        <taxon>IRL clade</taxon>
        <taxon>Cicereae</taxon>
        <taxon>Cicer</taxon>
    </lineage>
</organism>
<reference evidence="3" key="2">
    <citation type="submission" date="2025-08" db="UniProtKB">
        <authorList>
            <consortium name="RefSeq"/>
        </authorList>
    </citation>
    <scope>IDENTIFICATION</scope>
    <source>
        <tissue evidence="3">Etiolated seedlings</tissue>
    </source>
</reference>
<dbReference type="AlphaFoldDB" id="A0A1S3EDM2"/>
<evidence type="ECO:0000259" key="1">
    <source>
        <dbReference type="SMART" id="SM00181"/>
    </source>
</evidence>
<name>A0A1S3EDM2_CICAR</name>
<dbReference type="GeneID" id="105852417"/>
<dbReference type="OrthoDB" id="1933729at2759"/>
<protein>
    <submittedName>
        <fullName evidence="3">Uncharacterized protein LOC105852417</fullName>
    </submittedName>
</protein>
<feature type="domain" description="EGF-like" evidence="1">
    <location>
        <begin position="46"/>
        <end position="88"/>
    </location>
</feature>
<gene>
    <name evidence="3" type="primary">LOC105852417</name>
</gene>
<sequence>MEMFKWRNFTLVSFYILYLFTCYNVSATSTHIMSNIRQDDNEFLDICKIVYCGKGTCHPQSGLFNFTCDCDSGWKKFKIDSFEFPSCDLPNCTIDLQCGNGILPTPPSQLPNLFDPCLLSLCGDGKCVRIGSTDFKCECNEGSANLLNDPKMFCLNKCGIGGNCNGLDLGFHTSDAATPPPSPSSSPGTGSGEMLNNSKELYMLTMLILAIISQNWI</sequence>
<dbReference type="RefSeq" id="XP_012573051.2">
    <property type="nucleotide sequence ID" value="XM_012717597.2"/>
</dbReference>
<accession>A0A1S3EDM2</accession>
<evidence type="ECO:0000313" key="3">
    <source>
        <dbReference type="RefSeq" id="XP_012573051.2"/>
    </source>
</evidence>